<dbReference type="Gene3D" id="1.10.340.30">
    <property type="entry name" value="Hypothetical protein, domain 2"/>
    <property type="match status" value="1"/>
</dbReference>
<dbReference type="Proteomes" id="UP000032431">
    <property type="component" value="Chromosome I"/>
</dbReference>
<dbReference type="AlphaFoldDB" id="A0A078KVB4"/>
<dbReference type="HOGENOM" id="CLU_012862_3_3_9"/>
<dbReference type="InterPro" id="IPR005759">
    <property type="entry name" value="Nth"/>
</dbReference>
<keyword evidence="13" id="KW-1185">Reference proteome</keyword>
<evidence type="ECO:0000256" key="4">
    <source>
        <dbReference type="ARBA" id="ARBA00022763"/>
    </source>
</evidence>
<dbReference type="CDD" id="cd00056">
    <property type="entry name" value="ENDO3c"/>
    <property type="match status" value="1"/>
</dbReference>
<dbReference type="GO" id="GO:0006285">
    <property type="term" value="P:base-excision repair, AP site formation"/>
    <property type="evidence" value="ECO:0007669"/>
    <property type="project" value="TreeGrafter"/>
</dbReference>
<keyword evidence="4 10" id="KW-0227">DNA damage</keyword>
<evidence type="ECO:0000256" key="1">
    <source>
        <dbReference type="ARBA" id="ARBA00008343"/>
    </source>
</evidence>
<sequence>MNKQERALKIIEALEINYPDAHCSLESRNALELLIATRLSAQCTDERVNIVTKDLFAKYKTAEDFASADISDIENIIHSCGLYKTKARDIVAMCKMLVNEYNSVVPDTIEELVKLPGVGRKTANLIVGDIYGKPSYVADTHCIRLSNRLGLANSKDPYKVEQELRRVIPPEKSGMFCHRLVWHGRAVCKARAPMCDDCCLREYCPRIGVK</sequence>
<dbReference type="InterPro" id="IPR003265">
    <property type="entry name" value="HhH-GPD_domain"/>
</dbReference>
<keyword evidence="8 10" id="KW-0234">DNA repair</keyword>
<dbReference type="InterPro" id="IPR023170">
    <property type="entry name" value="HhH_base_excis_C"/>
</dbReference>
<keyword evidence="3 10" id="KW-0479">Metal-binding</keyword>
<evidence type="ECO:0000256" key="3">
    <source>
        <dbReference type="ARBA" id="ARBA00022723"/>
    </source>
</evidence>
<protein>
    <recommendedName>
        <fullName evidence="10">Endonuclease III</fullName>
        <ecNumber evidence="10">4.2.99.18</ecNumber>
    </recommendedName>
    <alternativeName>
        <fullName evidence="10">DNA-(apurinic or apyrimidinic site) lyase</fullName>
    </alternativeName>
</protein>
<dbReference type="EC" id="4.2.99.18" evidence="10"/>
<feature type="binding site" evidence="10">
    <location>
        <position position="195"/>
    </location>
    <ligand>
        <name>[4Fe-4S] cluster</name>
        <dbReference type="ChEBI" id="CHEBI:49883"/>
    </ligand>
</feature>
<evidence type="ECO:0000256" key="9">
    <source>
        <dbReference type="ARBA" id="ARBA00023295"/>
    </source>
</evidence>
<reference evidence="13" key="1">
    <citation type="submission" date="2014-07" db="EMBL/GenBank/DDBJ databases">
        <authorList>
            <person name="Wibberg D."/>
        </authorList>
    </citation>
    <scope>NUCLEOTIDE SEQUENCE [LARGE SCALE GENOMIC DNA]</scope>
    <source>
        <strain evidence="13">DG5</strain>
    </source>
</reference>
<dbReference type="PANTHER" id="PTHR10359">
    <property type="entry name" value="A/G-SPECIFIC ADENINE GLYCOSYLASE/ENDONUCLEASE III"/>
    <property type="match status" value="1"/>
</dbReference>
<keyword evidence="7 10" id="KW-0411">Iron-sulfur</keyword>
<keyword evidence="10" id="KW-0238">DNA-binding</keyword>
<dbReference type="OrthoDB" id="9800977at2"/>
<dbReference type="STRING" id="29343.CCDG5_2044"/>
<feature type="binding site" evidence="10">
    <location>
        <position position="204"/>
    </location>
    <ligand>
        <name>[4Fe-4S] cluster</name>
        <dbReference type="ChEBI" id="CHEBI:49883"/>
    </ligand>
</feature>
<dbReference type="InterPro" id="IPR011257">
    <property type="entry name" value="DNA_glycosylase"/>
</dbReference>
<evidence type="ECO:0000256" key="8">
    <source>
        <dbReference type="ARBA" id="ARBA00023204"/>
    </source>
</evidence>
<gene>
    <name evidence="10" type="primary">nth</name>
    <name evidence="12" type="ORF">CCDG5_2044</name>
</gene>
<accession>A0A078KVB4</accession>
<evidence type="ECO:0000256" key="10">
    <source>
        <dbReference type="HAMAP-Rule" id="MF_00942"/>
    </source>
</evidence>
<dbReference type="NCBIfam" id="TIGR01083">
    <property type="entry name" value="nth"/>
    <property type="match status" value="1"/>
</dbReference>
<evidence type="ECO:0000259" key="11">
    <source>
        <dbReference type="SMART" id="SM00478"/>
    </source>
</evidence>
<dbReference type="GO" id="GO:0003677">
    <property type="term" value="F:DNA binding"/>
    <property type="evidence" value="ECO:0007669"/>
    <property type="project" value="UniProtKB-UniRule"/>
</dbReference>
<evidence type="ECO:0000256" key="2">
    <source>
        <dbReference type="ARBA" id="ARBA00022485"/>
    </source>
</evidence>
<dbReference type="PATRIC" id="fig|29343.3.peg.2169"/>
<keyword evidence="2 10" id="KW-0004">4Fe-4S</keyword>
<evidence type="ECO:0000313" key="13">
    <source>
        <dbReference type="Proteomes" id="UP000032431"/>
    </source>
</evidence>
<dbReference type="Pfam" id="PF00633">
    <property type="entry name" value="HHH"/>
    <property type="match status" value="1"/>
</dbReference>
<evidence type="ECO:0000313" key="12">
    <source>
        <dbReference type="EMBL" id="CDZ25135.1"/>
    </source>
</evidence>
<dbReference type="GO" id="GO:0051539">
    <property type="term" value="F:4 iron, 4 sulfur cluster binding"/>
    <property type="evidence" value="ECO:0007669"/>
    <property type="project" value="UniProtKB-UniRule"/>
</dbReference>
<feature type="binding site" evidence="10">
    <location>
        <position position="198"/>
    </location>
    <ligand>
        <name>[4Fe-4S] cluster</name>
        <dbReference type="ChEBI" id="CHEBI:49883"/>
    </ligand>
</feature>
<dbReference type="FunFam" id="1.10.340.30:FF:000001">
    <property type="entry name" value="Endonuclease III"/>
    <property type="match status" value="1"/>
</dbReference>
<dbReference type="InterPro" id="IPR000445">
    <property type="entry name" value="HhH_motif"/>
</dbReference>
<dbReference type="PIRSF" id="PIRSF001435">
    <property type="entry name" value="Nth"/>
    <property type="match status" value="1"/>
</dbReference>
<evidence type="ECO:0000256" key="5">
    <source>
        <dbReference type="ARBA" id="ARBA00022801"/>
    </source>
</evidence>
<dbReference type="PANTHER" id="PTHR10359:SF18">
    <property type="entry name" value="ENDONUCLEASE III"/>
    <property type="match status" value="1"/>
</dbReference>
<keyword evidence="9 10" id="KW-0326">Glycosidase</keyword>
<dbReference type="HAMAP" id="MF_00942">
    <property type="entry name" value="Nth"/>
    <property type="match status" value="1"/>
</dbReference>
<comment type="similarity">
    <text evidence="1 10">Belongs to the Nth/MutY family.</text>
</comment>
<comment type="cofactor">
    <cofactor evidence="10">
        <name>[4Fe-4S] cluster</name>
        <dbReference type="ChEBI" id="CHEBI:49883"/>
    </cofactor>
    <text evidence="10">Binds 1 [4Fe-4S] cluster.</text>
</comment>
<proteinExistence type="inferred from homology"/>
<dbReference type="GO" id="GO:0046872">
    <property type="term" value="F:metal ion binding"/>
    <property type="evidence" value="ECO:0007669"/>
    <property type="project" value="UniProtKB-KW"/>
</dbReference>
<evidence type="ECO:0000256" key="7">
    <source>
        <dbReference type="ARBA" id="ARBA00023014"/>
    </source>
</evidence>
<keyword evidence="12" id="KW-0540">Nuclease</keyword>
<feature type="domain" description="HhH-GPD" evidence="11">
    <location>
        <begin position="39"/>
        <end position="186"/>
    </location>
</feature>
<evidence type="ECO:0000256" key="6">
    <source>
        <dbReference type="ARBA" id="ARBA00023004"/>
    </source>
</evidence>
<name>A0A078KVB4_9FIRM</name>
<keyword evidence="5 10" id="KW-0378">Hydrolase</keyword>
<keyword evidence="12" id="KW-0255">Endonuclease</keyword>
<keyword evidence="10 12" id="KW-0456">Lyase</keyword>
<comment type="catalytic activity">
    <reaction evidence="10">
        <text>2'-deoxyribonucleotide-(2'-deoxyribose 5'-phosphate)-2'-deoxyribonucleotide-DNA = a 3'-end 2'-deoxyribonucleotide-(2,3-dehydro-2,3-deoxyribose 5'-phosphate)-DNA + a 5'-end 5'-phospho-2'-deoxyribonucleoside-DNA + H(+)</text>
        <dbReference type="Rhea" id="RHEA:66592"/>
        <dbReference type="Rhea" id="RHEA-COMP:13180"/>
        <dbReference type="Rhea" id="RHEA-COMP:16897"/>
        <dbReference type="Rhea" id="RHEA-COMP:17067"/>
        <dbReference type="ChEBI" id="CHEBI:15378"/>
        <dbReference type="ChEBI" id="CHEBI:136412"/>
        <dbReference type="ChEBI" id="CHEBI:157695"/>
        <dbReference type="ChEBI" id="CHEBI:167181"/>
        <dbReference type="EC" id="4.2.99.18"/>
    </reaction>
</comment>
<organism evidence="12 13">
    <name type="scientific">[Clostridium] cellulosi</name>
    <dbReference type="NCBI Taxonomy" id="29343"/>
    <lineage>
        <taxon>Bacteria</taxon>
        <taxon>Bacillati</taxon>
        <taxon>Bacillota</taxon>
        <taxon>Clostridia</taxon>
        <taxon>Eubacteriales</taxon>
        <taxon>Oscillospiraceae</taxon>
        <taxon>Oscillospiraceae incertae sedis</taxon>
    </lineage>
</organism>
<dbReference type="Pfam" id="PF00730">
    <property type="entry name" value="HhH-GPD"/>
    <property type="match status" value="1"/>
</dbReference>
<comment type="function">
    <text evidence="10">DNA repair enzyme that has both DNA N-glycosylase activity and AP-lyase activity. The DNA N-glycosylase activity releases various damaged pyrimidines from DNA by cleaving the N-glycosidic bond, leaving an AP (apurinic/apyrimidinic) site. The AP-lyase activity cleaves the phosphodiester bond 3' to the AP site by a beta-elimination, leaving a 3'-terminal unsaturated sugar and a product with a terminal 5'-phosphate.</text>
</comment>
<keyword evidence="6 10" id="KW-0408">Iron</keyword>
<dbReference type="InterPro" id="IPR004036">
    <property type="entry name" value="Endonuclease-III-like_CS2"/>
</dbReference>
<dbReference type="Gene3D" id="1.10.1670.10">
    <property type="entry name" value="Helix-hairpin-Helix base-excision DNA repair enzymes (C-terminal)"/>
    <property type="match status" value="1"/>
</dbReference>
<dbReference type="SMART" id="SM00478">
    <property type="entry name" value="ENDO3c"/>
    <property type="match status" value="1"/>
</dbReference>
<dbReference type="GO" id="GO:0140078">
    <property type="term" value="F:class I DNA-(apurinic or apyrimidinic site) endonuclease activity"/>
    <property type="evidence" value="ECO:0007669"/>
    <property type="project" value="UniProtKB-EC"/>
</dbReference>
<feature type="binding site" evidence="10">
    <location>
        <position position="188"/>
    </location>
    <ligand>
        <name>[4Fe-4S] cluster</name>
        <dbReference type="ChEBI" id="CHEBI:49883"/>
    </ligand>
</feature>
<dbReference type="EMBL" id="LM995447">
    <property type="protein sequence ID" value="CDZ25135.1"/>
    <property type="molecule type" value="Genomic_DNA"/>
</dbReference>
<dbReference type="GO" id="GO:0019104">
    <property type="term" value="F:DNA N-glycosylase activity"/>
    <property type="evidence" value="ECO:0007669"/>
    <property type="project" value="UniProtKB-UniRule"/>
</dbReference>
<dbReference type="PROSITE" id="PS01155">
    <property type="entry name" value="ENDONUCLEASE_III_2"/>
    <property type="match status" value="1"/>
</dbReference>
<dbReference type="KEGG" id="ccel:CCDG5_2044"/>
<dbReference type="SUPFAM" id="SSF48150">
    <property type="entry name" value="DNA-glycosylase"/>
    <property type="match status" value="1"/>
</dbReference>